<evidence type="ECO:0000256" key="8">
    <source>
        <dbReference type="ARBA" id="ARBA00024188"/>
    </source>
</evidence>
<evidence type="ECO:0000313" key="12">
    <source>
        <dbReference type="Proteomes" id="UP000887567"/>
    </source>
</evidence>
<evidence type="ECO:0000256" key="7">
    <source>
        <dbReference type="ARBA" id="ARBA00024173"/>
    </source>
</evidence>
<dbReference type="OrthoDB" id="1719357at2759"/>
<evidence type="ECO:0000259" key="10">
    <source>
        <dbReference type="PROSITE" id="PS50859"/>
    </source>
</evidence>
<dbReference type="Pfam" id="PF13774">
    <property type="entry name" value="Longin"/>
    <property type="match status" value="1"/>
</dbReference>
<sequence length="303" mass="34561">MVLFAMISRVSDGMPLSASTDLDLHFEIKESKRQAKIVAKKANQYPIKCWTSSGSHNIYFVKAVGVCFITVCEAAYPTVLAYCFLDEIQREFMVVYQSQDVQRAKRPYSFIEFDSFIQKTKQRYNNTRSLTTRLNLSEMSEELQNHPPHQISQIDLTSSVDLGVDVKTYKTGGPPNKLQPITWVGMVICALLALCGLLNFIRCLPLLSSVGVNDESTENPAHTAICFFVAGILNCFQCYLLIFNNKGRFIFSCTASFFLIIFVIYLRNLRNIWQILFHVCVTLAALYQITRRQLQQKPPDYNV</sequence>
<dbReference type="GO" id="GO:0006890">
    <property type="term" value="P:retrograde vesicle-mediated transport, Golgi to endoplasmic reticulum"/>
    <property type="evidence" value="ECO:0007669"/>
    <property type="project" value="InterPro"/>
</dbReference>
<dbReference type="RefSeq" id="XP_020913002.1">
    <property type="nucleotide sequence ID" value="XM_021057343.2"/>
</dbReference>
<comment type="similarity">
    <text evidence="3">Belongs to the synaptobrevin family.</text>
</comment>
<keyword evidence="6 9" id="KW-0472">Membrane</keyword>
<evidence type="ECO:0000256" key="2">
    <source>
        <dbReference type="ARBA" id="ARBA00004223"/>
    </source>
</evidence>
<organism evidence="11 12">
    <name type="scientific">Exaiptasia diaphana</name>
    <name type="common">Tropical sea anemone</name>
    <name type="synonym">Aiptasia pulchella</name>
    <dbReference type="NCBI Taxonomy" id="2652724"/>
    <lineage>
        <taxon>Eukaryota</taxon>
        <taxon>Metazoa</taxon>
        <taxon>Cnidaria</taxon>
        <taxon>Anthozoa</taxon>
        <taxon>Hexacorallia</taxon>
        <taxon>Actiniaria</taxon>
        <taxon>Aiptasiidae</taxon>
        <taxon>Exaiptasia</taxon>
    </lineage>
</organism>
<comment type="function">
    <text evidence="7">SNARE involved in targeting and fusion of ER-derived transport vesicles with the Golgi complex as well as Golgi-derived retrograde transport vesicles with the ER.</text>
</comment>
<dbReference type="SMART" id="SM01270">
    <property type="entry name" value="Longin"/>
    <property type="match status" value="1"/>
</dbReference>
<dbReference type="InterPro" id="IPR044565">
    <property type="entry name" value="Sec22"/>
</dbReference>
<dbReference type="KEGG" id="epa:110250726"/>
<reference evidence="11" key="1">
    <citation type="submission" date="2022-11" db="UniProtKB">
        <authorList>
            <consortium name="EnsemblMetazoa"/>
        </authorList>
    </citation>
    <scope>IDENTIFICATION</scope>
</reference>
<dbReference type="InterPro" id="IPR059071">
    <property type="entry name" value="SEC22a-c_C"/>
</dbReference>
<dbReference type="Gene3D" id="3.30.450.50">
    <property type="entry name" value="Longin domain"/>
    <property type="match status" value="1"/>
</dbReference>
<dbReference type="GO" id="GO:0005794">
    <property type="term" value="C:Golgi apparatus"/>
    <property type="evidence" value="ECO:0007669"/>
    <property type="project" value="UniProtKB-SubCell"/>
</dbReference>
<protein>
    <recommendedName>
        <fullName evidence="10">Longin domain-containing protein</fullName>
    </recommendedName>
</protein>
<name>A0A913Y0W2_EXADI</name>
<feature type="transmembrane region" description="Helical" evidence="9">
    <location>
        <begin position="180"/>
        <end position="201"/>
    </location>
</feature>
<proteinExistence type="inferred from homology"/>
<evidence type="ECO:0000256" key="4">
    <source>
        <dbReference type="ARBA" id="ARBA00022927"/>
    </source>
</evidence>
<keyword evidence="5" id="KW-0175">Coiled coil</keyword>
<evidence type="ECO:0000313" key="11">
    <source>
        <dbReference type="EnsemblMetazoa" id="XP_020913002.1"/>
    </source>
</evidence>
<feature type="domain" description="Longin" evidence="10">
    <location>
        <begin position="6"/>
        <end position="117"/>
    </location>
</feature>
<feature type="transmembrane region" description="Helical" evidence="9">
    <location>
        <begin position="272"/>
        <end position="289"/>
    </location>
</feature>
<dbReference type="Proteomes" id="UP000887567">
    <property type="component" value="Unplaced"/>
</dbReference>
<dbReference type="PANTHER" id="PTHR45837">
    <property type="entry name" value="VESICLE-TRAFFICKING PROTEIN SEC22B"/>
    <property type="match status" value="1"/>
</dbReference>
<evidence type="ECO:0000256" key="6">
    <source>
        <dbReference type="ARBA" id="ARBA00023136"/>
    </source>
</evidence>
<keyword evidence="12" id="KW-1185">Reference proteome</keyword>
<dbReference type="GO" id="GO:0015031">
    <property type="term" value="P:protein transport"/>
    <property type="evidence" value="ECO:0007669"/>
    <property type="project" value="UniProtKB-KW"/>
</dbReference>
<dbReference type="InterPro" id="IPR011012">
    <property type="entry name" value="Longin-like_dom_sf"/>
</dbReference>
<evidence type="ECO:0000256" key="5">
    <source>
        <dbReference type="ARBA" id="ARBA00023054"/>
    </source>
</evidence>
<keyword evidence="9" id="KW-0812">Transmembrane</keyword>
<evidence type="ECO:0000256" key="1">
    <source>
        <dbReference type="ARBA" id="ARBA00004163"/>
    </source>
</evidence>
<feature type="transmembrane region" description="Helical" evidence="9">
    <location>
        <begin position="249"/>
        <end position="266"/>
    </location>
</feature>
<accession>A0A913Y0W2</accession>
<dbReference type="Pfam" id="PF25970">
    <property type="entry name" value="SEC22a_C"/>
    <property type="match status" value="1"/>
</dbReference>
<dbReference type="PROSITE" id="PS50859">
    <property type="entry name" value="LONGIN"/>
    <property type="match status" value="1"/>
</dbReference>
<dbReference type="AlphaFoldDB" id="A0A913Y0W2"/>
<dbReference type="OMA" id="NTGMQEC"/>
<comment type="subcellular location">
    <subcellularLocation>
        <location evidence="1">Endoplasmic reticulum membrane</location>
        <topology evidence="1">Single-pass type IV membrane protein</topology>
    </subcellularLocation>
    <subcellularLocation>
        <location evidence="8">Golgi apparatus</location>
        <location evidence="8">cis-Golgi network membrane</location>
    </subcellularLocation>
    <subcellularLocation>
        <location evidence="2">Melanosome</location>
    </subcellularLocation>
</comment>
<evidence type="ECO:0000256" key="3">
    <source>
        <dbReference type="ARBA" id="ARBA00008025"/>
    </source>
</evidence>
<keyword evidence="4" id="KW-0653">Protein transport</keyword>
<dbReference type="EnsemblMetazoa" id="XM_021057343.2">
    <property type="protein sequence ID" value="XP_020913002.1"/>
    <property type="gene ID" value="LOC110250726"/>
</dbReference>
<dbReference type="SUPFAM" id="SSF64356">
    <property type="entry name" value="SNARE-like"/>
    <property type="match status" value="1"/>
</dbReference>
<evidence type="ECO:0000256" key="9">
    <source>
        <dbReference type="SAM" id="Phobius"/>
    </source>
</evidence>
<keyword evidence="9" id="KW-1133">Transmembrane helix</keyword>
<dbReference type="GO" id="GO:0005789">
    <property type="term" value="C:endoplasmic reticulum membrane"/>
    <property type="evidence" value="ECO:0007669"/>
    <property type="project" value="UniProtKB-SubCell"/>
</dbReference>
<dbReference type="GO" id="GO:0005484">
    <property type="term" value="F:SNAP receptor activity"/>
    <property type="evidence" value="ECO:0007669"/>
    <property type="project" value="InterPro"/>
</dbReference>
<feature type="transmembrane region" description="Helical" evidence="9">
    <location>
        <begin position="221"/>
        <end position="242"/>
    </location>
</feature>
<keyword evidence="4" id="KW-0813">Transport</keyword>
<dbReference type="InterPro" id="IPR010908">
    <property type="entry name" value="Longin_dom"/>
</dbReference>
<dbReference type="CDD" id="cd14824">
    <property type="entry name" value="Longin"/>
    <property type="match status" value="1"/>
</dbReference>
<dbReference type="GeneID" id="110250726"/>
<dbReference type="GO" id="GO:0006888">
    <property type="term" value="P:endoplasmic reticulum to Golgi vesicle-mediated transport"/>
    <property type="evidence" value="ECO:0007669"/>
    <property type="project" value="InterPro"/>
</dbReference>